<dbReference type="Proteomes" id="UP000321204">
    <property type="component" value="Chromosome"/>
</dbReference>
<sequence length="77" mass="8099">MKKALLVLAVAGFFASCSNSSDAAKNTKDSIDSVAKLQKESVSNAADTAKKNIEQMADSAKKQVDSTHKMAADTAHK</sequence>
<dbReference type="PROSITE" id="PS51257">
    <property type="entry name" value="PROKAR_LIPOPROTEIN"/>
    <property type="match status" value="1"/>
</dbReference>
<dbReference type="EMBL" id="CP042433">
    <property type="protein sequence ID" value="QEC58224.1"/>
    <property type="molecule type" value="Genomic_DNA"/>
</dbReference>
<keyword evidence="2" id="KW-0732">Signal</keyword>
<evidence type="ECO:0000256" key="2">
    <source>
        <dbReference type="SAM" id="SignalP"/>
    </source>
</evidence>
<feature type="region of interest" description="Disordered" evidence="1">
    <location>
        <begin position="56"/>
        <end position="77"/>
    </location>
</feature>
<name>A0A5B8UNK0_9BACT</name>
<evidence type="ECO:0000313" key="4">
    <source>
        <dbReference type="Proteomes" id="UP000321204"/>
    </source>
</evidence>
<evidence type="ECO:0008006" key="5">
    <source>
        <dbReference type="Google" id="ProtNLM"/>
    </source>
</evidence>
<dbReference type="AlphaFoldDB" id="A0A5B8UNK0"/>
<accession>A0A5B8UNK0</accession>
<feature type="signal peptide" evidence="2">
    <location>
        <begin position="1"/>
        <end position="23"/>
    </location>
</feature>
<feature type="chain" id="PRO_5023001997" description="Lipoprotein" evidence="2">
    <location>
        <begin position="24"/>
        <end position="77"/>
    </location>
</feature>
<dbReference type="KEGG" id="fgg:FSB75_20715"/>
<reference evidence="3 4" key="1">
    <citation type="journal article" date="2015" name="Int. J. Syst. Evol. Microbiol.">
        <title>Flavisolibacter ginsenosidimutans sp. nov., with ginsenoside-converting activity isolated from soil used for cultivating ginseng.</title>
        <authorList>
            <person name="Zhao Y."/>
            <person name="Liu Q."/>
            <person name="Kang M.S."/>
            <person name="Jin F."/>
            <person name="Yu H."/>
            <person name="Im W.T."/>
        </authorList>
    </citation>
    <scope>NUCLEOTIDE SEQUENCE [LARGE SCALE GENOMIC DNA]</scope>
    <source>
        <strain evidence="3 4">Gsoil 636</strain>
    </source>
</reference>
<dbReference type="RefSeq" id="WP_146791361.1">
    <property type="nucleotide sequence ID" value="NZ_BAABIO010000003.1"/>
</dbReference>
<evidence type="ECO:0000256" key="1">
    <source>
        <dbReference type="SAM" id="MobiDB-lite"/>
    </source>
</evidence>
<keyword evidence="4" id="KW-1185">Reference proteome</keyword>
<protein>
    <recommendedName>
        <fullName evidence="5">Lipoprotein</fullName>
    </recommendedName>
</protein>
<proteinExistence type="predicted"/>
<organism evidence="3 4">
    <name type="scientific">Flavisolibacter ginsenosidimutans</name>
    <dbReference type="NCBI Taxonomy" id="661481"/>
    <lineage>
        <taxon>Bacteria</taxon>
        <taxon>Pseudomonadati</taxon>
        <taxon>Bacteroidota</taxon>
        <taxon>Chitinophagia</taxon>
        <taxon>Chitinophagales</taxon>
        <taxon>Chitinophagaceae</taxon>
        <taxon>Flavisolibacter</taxon>
    </lineage>
</organism>
<evidence type="ECO:0000313" key="3">
    <source>
        <dbReference type="EMBL" id="QEC58224.1"/>
    </source>
</evidence>
<gene>
    <name evidence="3" type="ORF">FSB75_20715</name>
</gene>